<protein>
    <recommendedName>
        <fullName evidence="2">Acyl-CoA dehydrogenase/oxidase N-terminal domain-containing protein</fullName>
    </recommendedName>
</protein>
<organism evidence="1">
    <name type="scientific">marine metagenome</name>
    <dbReference type="NCBI Taxonomy" id="408172"/>
    <lineage>
        <taxon>unclassified sequences</taxon>
        <taxon>metagenomes</taxon>
        <taxon>ecological metagenomes</taxon>
    </lineage>
</organism>
<dbReference type="InterPro" id="IPR009100">
    <property type="entry name" value="AcylCoA_DH/oxidase_NM_dom_sf"/>
</dbReference>
<dbReference type="AlphaFoldDB" id="A0A382Y351"/>
<accession>A0A382Y351</accession>
<gene>
    <name evidence="1" type="ORF">METZ01_LOCUS430547</name>
</gene>
<sequence length="76" mass="8061">MLSNTYSDIALENARNVAPLLSDAAGEIEAERALTPAVLDAMHDAKLFRLTLPHRDNGLELPLPALAQVAEIIAGA</sequence>
<proteinExistence type="predicted"/>
<name>A0A382Y351_9ZZZZ</name>
<dbReference type="InterPro" id="IPR037069">
    <property type="entry name" value="AcylCoA_DH/ox_N_sf"/>
</dbReference>
<evidence type="ECO:0000313" key="1">
    <source>
        <dbReference type="EMBL" id="SVD77693.1"/>
    </source>
</evidence>
<reference evidence="1" key="1">
    <citation type="submission" date="2018-05" db="EMBL/GenBank/DDBJ databases">
        <authorList>
            <person name="Lanie J.A."/>
            <person name="Ng W.-L."/>
            <person name="Kazmierczak K.M."/>
            <person name="Andrzejewski T.M."/>
            <person name="Davidsen T.M."/>
            <person name="Wayne K.J."/>
            <person name="Tettelin H."/>
            <person name="Glass J.I."/>
            <person name="Rusch D."/>
            <person name="Podicherti R."/>
            <person name="Tsui H.-C.T."/>
            <person name="Winkler M.E."/>
        </authorList>
    </citation>
    <scope>NUCLEOTIDE SEQUENCE</scope>
</reference>
<dbReference type="EMBL" id="UINC01172562">
    <property type="protein sequence ID" value="SVD77693.1"/>
    <property type="molecule type" value="Genomic_DNA"/>
</dbReference>
<dbReference type="Gene3D" id="1.10.540.10">
    <property type="entry name" value="Acyl-CoA dehydrogenase/oxidase, N-terminal domain"/>
    <property type="match status" value="1"/>
</dbReference>
<dbReference type="GO" id="GO:0050660">
    <property type="term" value="F:flavin adenine dinucleotide binding"/>
    <property type="evidence" value="ECO:0007669"/>
    <property type="project" value="InterPro"/>
</dbReference>
<dbReference type="GO" id="GO:0016627">
    <property type="term" value="F:oxidoreductase activity, acting on the CH-CH group of donors"/>
    <property type="evidence" value="ECO:0007669"/>
    <property type="project" value="InterPro"/>
</dbReference>
<feature type="non-terminal residue" evidence="1">
    <location>
        <position position="76"/>
    </location>
</feature>
<evidence type="ECO:0008006" key="2">
    <source>
        <dbReference type="Google" id="ProtNLM"/>
    </source>
</evidence>
<dbReference type="SUPFAM" id="SSF56645">
    <property type="entry name" value="Acyl-CoA dehydrogenase NM domain-like"/>
    <property type="match status" value="1"/>
</dbReference>